<name>A0A0B6YCZ2_9EUPU</name>
<dbReference type="EMBL" id="HACG01006500">
    <property type="protein sequence ID" value="CEK53365.1"/>
    <property type="molecule type" value="Transcribed_RNA"/>
</dbReference>
<proteinExistence type="predicted"/>
<gene>
    <name evidence="1" type="primary">ORF20053</name>
</gene>
<dbReference type="AlphaFoldDB" id="A0A0B6YCZ2"/>
<protein>
    <submittedName>
        <fullName evidence="1">Uncharacterized protein</fullName>
    </submittedName>
</protein>
<sequence length="60" mass="6837">MMLLIAVNLEKLAARYIRSPVYFTSLCKHKRWKVVNLHASSITTSQHSGSNRRTGKLIPL</sequence>
<accession>A0A0B6YCZ2</accession>
<evidence type="ECO:0000313" key="1">
    <source>
        <dbReference type="EMBL" id="CEK53365.1"/>
    </source>
</evidence>
<reference evidence="1" key="1">
    <citation type="submission" date="2014-12" db="EMBL/GenBank/DDBJ databases">
        <title>Insight into the proteome of Arion vulgaris.</title>
        <authorList>
            <person name="Aradska J."/>
            <person name="Bulat T."/>
            <person name="Smidak R."/>
            <person name="Sarate P."/>
            <person name="Gangsoo J."/>
            <person name="Sialana F."/>
            <person name="Bilban M."/>
            <person name="Lubec G."/>
        </authorList>
    </citation>
    <scope>NUCLEOTIDE SEQUENCE</scope>
    <source>
        <tissue evidence="1">Skin</tissue>
    </source>
</reference>
<organism evidence="1">
    <name type="scientific">Arion vulgaris</name>
    <dbReference type="NCBI Taxonomy" id="1028688"/>
    <lineage>
        <taxon>Eukaryota</taxon>
        <taxon>Metazoa</taxon>
        <taxon>Spiralia</taxon>
        <taxon>Lophotrochozoa</taxon>
        <taxon>Mollusca</taxon>
        <taxon>Gastropoda</taxon>
        <taxon>Heterobranchia</taxon>
        <taxon>Euthyneura</taxon>
        <taxon>Panpulmonata</taxon>
        <taxon>Eupulmonata</taxon>
        <taxon>Stylommatophora</taxon>
        <taxon>Helicina</taxon>
        <taxon>Arionoidea</taxon>
        <taxon>Arionidae</taxon>
        <taxon>Arion</taxon>
    </lineage>
</organism>